<proteinExistence type="predicted"/>
<keyword evidence="2" id="KW-1185">Reference proteome</keyword>
<dbReference type="Proteomes" id="UP001057291">
    <property type="component" value="Unassembled WGS sequence"/>
</dbReference>
<organism evidence="1 2">
    <name type="scientific">Collibacillus ludicampi</name>
    <dbReference type="NCBI Taxonomy" id="2771369"/>
    <lineage>
        <taxon>Bacteria</taxon>
        <taxon>Bacillati</taxon>
        <taxon>Bacillota</taxon>
        <taxon>Bacilli</taxon>
        <taxon>Bacillales</taxon>
        <taxon>Alicyclobacillaceae</taxon>
        <taxon>Collibacillus</taxon>
    </lineage>
</organism>
<dbReference type="EMBL" id="BOQE01000001">
    <property type="protein sequence ID" value="GIM48441.1"/>
    <property type="molecule type" value="Genomic_DNA"/>
</dbReference>
<evidence type="ECO:0000313" key="1">
    <source>
        <dbReference type="EMBL" id="GIM48441.1"/>
    </source>
</evidence>
<comment type="caution">
    <text evidence="1">The sequence shown here is derived from an EMBL/GenBank/DDBJ whole genome shotgun (WGS) entry which is preliminary data.</text>
</comment>
<name>A0AAV4LKW1_9BACL</name>
<accession>A0AAV4LKW1</accession>
<protein>
    <submittedName>
        <fullName evidence="1">Uncharacterized protein</fullName>
    </submittedName>
</protein>
<evidence type="ECO:0000313" key="2">
    <source>
        <dbReference type="Proteomes" id="UP001057291"/>
    </source>
</evidence>
<sequence length="158" mass="17651">MPAVLIYVPLGKIVPTKCKGGSNIPQYYGGALHQVEILKQALGPQVEAVGMIENIERQLSFDDPKAAESRKIAERFMKMAMEGKPVIAMIEARNELEAYWRLAKAVSPDIPVINPNRLAIIKAVPLPMTLEGYQWSLDQSIRLALKKFEPKPAVQERE</sequence>
<dbReference type="AlphaFoldDB" id="A0AAV4LKW1"/>
<dbReference type="RefSeq" id="WP_282201316.1">
    <property type="nucleotide sequence ID" value="NZ_BOQE01000001.1"/>
</dbReference>
<reference evidence="1" key="1">
    <citation type="journal article" date="2023" name="Int. J. Syst. Evol. Microbiol.">
        <title>Collibacillus ludicampi gen. nov., sp. nov., a new soil bacterium of the family Alicyclobacillaceae.</title>
        <authorList>
            <person name="Jojima T."/>
            <person name="Ioku Y."/>
            <person name="Fukuta Y."/>
            <person name="Shirasaka N."/>
            <person name="Matsumura Y."/>
            <person name="Mori M."/>
        </authorList>
    </citation>
    <scope>NUCLEOTIDE SEQUENCE</scope>
    <source>
        <strain evidence="1">TP075</strain>
    </source>
</reference>
<gene>
    <name evidence="1" type="ORF">DNHGIG_39900</name>
</gene>